<evidence type="ECO:0000313" key="2">
    <source>
        <dbReference type="Proteomes" id="UP000178449"/>
    </source>
</evidence>
<dbReference type="Proteomes" id="UP000178449">
    <property type="component" value="Unassembled WGS sequence"/>
</dbReference>
<dbReference type="AlphaFoldDB" id="A0A1F6GEK7"/>
<dbReference type="EMBL" id="MFNE01000011">
    <property type="protein sequence ID" value="OGG96542.1"/>
    <property type="molecule type" value="Genomic_DNA"/>
</dbReference>
<organism evidence="1 2">
    <name type="scientific">Candidatus Lambdaproteobacteria bacterium RIFOXYD2_FULL_50_16</name>
    <dbReference type="NCBI Taxonomy" id="1817772"/>
    <lineage>
        <taxon>Bacteria</taxon>
        <taxon>Pseudomonadati</taxon>
        <taxon>Pseudomonadota</taxon>
        <taxon>Candidatus Lambdaproteobacteria</taxon>
    </lineage>
</organism>
<reference evidence="1 2" key="1">
    <citation type="journal article" date="2016" name="Nat. Commun.">
        <title>Thousands of microbial genomes shed light on interconnected biogeochemical processes in an aquifer system.</title>
        <authorList>
            <person name="Anantharaman K."/>
            <person name="Brown C.T."/>
            <person name="Hug L.A."/>
            <person name="Sharon I."/>
            <person name="Castelle C.J."/>
            <person name="Probst A.J."/>
            <person name="Thomas B.C."/>
            <person name="Singh A."/>
            <person name="Wilkins M.J."/>
            <person name="Karaoz U."/>
            <person name="Brodie E.L."/>
            <person name="Williams K.H."/>
            <person name="Hubbard S.S."/>
            <person name="Banfield J.F."/>
        </authorList>
    </citation>
    <scope>NUCLEOTIDE SEQUENCE [LARGE SCALE GENOMIC DNA]</scope>
</reference>
<name>A0A1F6GEK7_9PROT</name>
<dbReference type="STRING" id="1817772.A2527_01240"/>
<comment type="caution">
    <text evidence="1">The sequence shown here is derived from an EMBL/GenBank/DDBJ whole genome shotgun (WGS) entry which is preliminary data.</text>
</comment>
<evidence type="ECO:0000313" key="1">
    <source>
        <dbReference type="EMBL" id="OGG96542.1"/>
    </source>
</evidence>
<proteinExistence type="predicted"/>
<gene>
    <name evidence="1" type="ORF">A2527_01240</name>
</gene>
<evidence type="ECO:0008006" key="3">
    <source>
        <dbReference type="Google" id="ProtNLM"/>
    </source>
</evidence>
<sequence length="64" mass="7455">MEVHLEMRRLYNPAPLLVAMTSYSKQDLNKLASNEEFDGYPNKPLVKNKLLVCLRPRLIKTKPQ</sequence>
<protein>
    <recommendedName>
        <fullName evidence="3">Response regulatory domain-containing protein</fullName>
    </recommendedName>
</protein>
<accession>A0A1F6GEK7</accession>